<feature type="transmembrane region" description="Helical" evidence="10">
    <location>
        <begin position="466"/>
        <end position="486"/>
    </location>
</feature>
<feature type="transmembrane region" description="Helical" evidence="10">
    <location>
        <begin position="362"/>
        <end position="379"/>
    </location>
</feature>
<dbReference type="InterPro" id="IPR003439">
    <property type="entry name" value="ABC_transporter-like_ATP-bd"/>
</dbReference>
<evidence type="ECO:0000256" key="1">
    <source>
        <dbReference type="ARBA" id="ARBA00004141"/>
    </source>
</evidence>
<evidence type="ECO:0000256" key="3">
    <source>
        <dbReference type="ARBA" id="ARBA00022448"/>
    </source>
</evidence>
<keyword evidence="6" id="KW-0067">ATP-binding</keyword>
<dbReference type="PROSITE" id="PS00211">
    <property type="entry name" value="ABC_TRANSPORTER_1"/>
    <property type="match status" value="1"/>
</dbReference>
<dbReference type="Proteomes" id="UP001152747">
    <property type="component" value="Unassembled WGS sequence"/>
</dbReference>
<comment type="subcellular location">
    <subcellularLocation>
        <location evidence="1">Membrane</location>
        <topology evidence="1">Multi-pass membrane protein</topology>
    </subcellularLocation>
</comment>
<evidence type="ECO:0000256" key="8">
    <source>
        <dbReference type="ARBA" id="ARBA00023136"/>
    </source>
</evidence>
<keyword evidence="8 10" id="KW-0472">Membrane</keyword>
<feature type="domain" description="ABC transporter" evidence="11">
    <location>
        <begin position="33"/>
        <end position="273"/>
    </location>
</feature>
<feature type="transmembrane region" description="Helical" evidence="10">
    <location>
        <begin position="493"/>
        <end position="514"/>
    </location>
</feature>
<gene>
    <name evidence="12" type="ORF">CAMP_LOCUS4465</name>
</gene>
<sequence length="612" mass="69107">MSSNDNNNRSDNFPNETQSYDYKNQSDIIPVTVQFIDLCATSTKQNRELLKNVNGIAKPGELLALMGASGAGKTTLLNLLMHRNLKGLTTQGTILVNGLEMGSVISNISGFAQQEELFIPTLTVQEHLMIQAKLRIKGGKGLRKQKVEEVMKQLKLLKCRDSKIGSIGHDKGISGGEARRLTFASELLSNPSLLFADEPTTGLDSFMAENVIQILRGIAKTGRTIICTIHQPSSQIYQLFDRVIYLANGQIAFQGTPNESISFFEKCGHRIPEQYNPSEWIIYKLAVLPGQEYESHERIDKIIAKFERSDYNERLLYDLEEITDQTQPPFMYTANSLVQFQALLKRCALDVWRCPQLTAAKLVQKVIFGVFLAALYFQTEYDVKGISNINGALFFLSTELFFSTCFAIMMFMNNEFPLIAREIHDGLYGLYTYYIARSLSLVPLFSTDGIIFLYIMYWAIGFNTSIIQVSVATLITLLTSQAASALGIGMSCIFPTAAMTAIMTCPILVLFRAFSGFYGKLSTFPSFIRWMQYLSPFRYSFEGFVVNQWSQIDDFHSEIKENWTDQRRDYVLGYYSFTASALPMDFAGLIIFSLACYIFGFFALLIRMKKAR</sequence>
<dbReference type="Gene3D" id="3.40.50.300">
    <property type="entry name" value="P-loop containing nucleotide triphosphate hydrolases"/>
    <property type="match status" value="1"/>
</dbReference>
<keyword evidence="4 10" id="KW-0812">Transmembrane</keyword>
<comment type="caution">
    <text evidence="12">The sequence shown here is derived from an EMBL/GenBank/DDBJ whole genome shotgun (WGS) entry which is preliminary data.</text>
</comment>
<keyword evidence="5" id="KW-0547">Nucleotide-binding</keyword>
<feature type="compositionally biased region" description="Low complexity" evidence="9">
    <location>
        <begin position="1"/>
        <end position="12"/>
    </location>
</feature>
<dbReference type="CDD" id="cd03213">
    <property type="entry name" value="ABCG_EPDR"/>
    <property type="match status" value="1"/>
</dbReference>
<dbReference type="InterPro" id="IPR027417">
    <property type="entry name" value="P-loop_NTPase"/>
</dbReference>
<feature type="region of interest" description="Disordered" evidence="9">
    <location>
        <begin position="1"/>
        <end position="20"/>
    </location>
</feature>
<dbReference type="InterPro" id="IPR003593">
    <property type="entry name" value="AAA+_ATPase"/>
</dbReference>
<proteinExistence type="inferred from homology"/>
<dbReference type="SMART" id="SM00382">
    <property type="entry name" value="AAA"/>
    <property type="match status" value="1"/>
</dbReference>
<comment type="similarity">
    <text evidence="2">Belongs to the ABC transporter superfamily. ABCG family. Eye pigment precursor importer (TC 3.A.1.204) subfamily.</text>
</comment>
<evidence type="ECO:0000256" key="6">
    <source>
        <dbReference type="ARBA" id="ARBA00022840"/>
    </source>
</evidence>
<evidence type="ECO:0000256" key="7">
    <source>
        <dbReference type="ARBA" id="ARBA00022989"/>
    </source>
</evidence>
<evidence type="ECO:0000256" key="2">
    <source>
        <dbReference type="ARBA" id="ARBA00005814"/>
    </source>
</evidence>
<reference evidence="12" key="1">
    <citation type="submission" date="2022-11" db="EMBL/GenBank/DDBJ databases">
        <authorList>
            <person name="Kikuchi T."/>
        </authorList>
    </citation>
    <scope>NUCLEOTIDE SEQUENCE</scope>
    <source>
        <strain evidence="12">PS1010</strain>
    </source>
</reference>
<dbReference type="PROSITE" id="PS50893">
    <property type="entry name" value="ABC_TRANSPORTER_2"/>
    <property type="match status" value="1"/>
</dbReference>
<accession>A0A9P1IBJ7</accession>
<evidence type="ECO:0000259" key="11">
    <source>
        <dbReference type="PROSITE" id="PS50893"/>
    </source>
</evidence>
<dbReference type="GO" id="GO:0005524">
    <property type="term" value="F:ATP binding"/>
    <property type="evidence" value="ECO:0007669"/>
    <property type="project" value="UniProtKB-KW"/>
</dbReference>
<dbReference type="InterPro" id="IPR043926">
    <property type="entry name" value="ABCG_dom"/>
</dbReference>
<dbReference type="PANTHER" id="PTHR48041">
    <property type="entry name" value="ABC TRANSPORTER G FAMILY MEMBER 28"/>
    <property type="match status" value="1"/>
</dbReference>
<dbReference type="Pfam" id="PF01061">
    <property type="entry name" value="ABC2_membrane"/>
    <property type="match status" value="1"/>
</dbReference>
<evidence type="ECO:0000256" key="5">
    <source>
        <dbReference type="ARBA" id="ARBA00022741"/>
    </source>
</evidence>
<dbReference type="InterPro" id="IPR017871">
    <property type="entry name" value="ABC_transporter-like_CS"/>
</dbReference>
<dbReference type="PANTHER" id="PTHR48041:SF50">
    <property type="entry name" value="ABC TRANSPORTER DOMAIN-CONTAINING PROTEIN"/>
    <property type="match status" value="1"/>
</dbReference>
<evidence type="ECO:0000256" key="4">
    <source>
        <dbReference type="ARBA" id="ARBA00022692"/>
    </source>
</evidence>
<dbReference type="GO" id="GO:0016887">
    <property type="term" value="F:ATP hydrolysis activity"/>
    <property type="evidence" value="ECO:0007669"/>
    <property type="project" value="InterPro"/>
</dbReference>
<dbReference type="GO" id="GO:0140359">
    <property type="term" value="F:ABC-type transporter activity"/>
    <property type="evidence" value="ECO:0007669"/>
    <property type="project" value="InterPro"/>
</dbReference>
<organism evidence="12 13">
    <name type="scientific">Caenorhabditis angaria</name>
    <dbReference type="NCBI Taxonomy" id="860376"/>
    <lineage>
        <taxon>Eukaryota</taxon>
        <taxon>Metazoa</taxon>
        <taxon>Ecdysozoa</taxon>
        <taxon>Nematoda</taxon>
        <taxon>Chromadorea</taxon>
        <taxon>Rhabditida</taxon>
        <taxon>Rhabditina</taxon>
        <taxon>Rhabditomorpha</taxon>
        <taxon>Rhabditoidea</taxon>
        <taxon>Rhabditidae</taxon>
        <taxon>Peloderinae</taxon>
        <taxon>Caenorhabditis</taxon>
    </lineage>
</organism>
<feature type="transmembrane region" description="Helical" evidence="10">
    <location>
        <begin position="391"/>
        <end position="413"/>
    </location>
</feature>
<dbReference type="SUPFAM" id="SSF52540">
    <property type="entry name" value="P-loop containing nucleoside triphosphate hydrolases"/>
    <property type="match status" value="1"/>
</dbReference>
<dbReference type="AlphaFoldDB" id="A0A9P1IBJ7"/>
<dbReference type="Pfam" id="PF19055">
    <property type="entry name" value="ABC2_membrane_7"/>
    <property type="match status" value="1"/>
</dbReference>
<dbReference type="EMBL" id="CANHGI010000002">
    <property type="protein sequence ID" value="CAI5441828.1"/>
    <property type="molecule type" value="Genomic_DNA"/>
</dbReference>
<evidence type="ECO:0000256" key="10">
    <source>
        <dbReference type="SAM" id="Phobius"/>
    </source>
</evidence>
<dbReference type="InterPro" id="IPR050352">
    <property type="entry name" value="ABCG_transporters"/>
</dbReference>
<dbReference type="Pfam" id="PF00005">
    <property type="entry name" value="ABC_tran"/>
    <property type="match status" value="1"/>
</dbReference>
<keyword evidence="7 10" id="KW-1133">Transmembrane helix</keyword>
<protein>
    <recommendedName>
        <fullName evidence="11">ABC transporter domain-containing protein</fullName>
    </recommendedName>
</protein>
<feature type="transmembrane region" description="Helical" evidence="10">
    <location>
        <begin position="434"/>
        <end position="460"/>
    </location>
</feature>
<keyword evidence="3" id="KW-0813">Transport</keyword>
<dbReference type="FunFam" id="3.40.50.300:FF:001480">
    <property type="entry name" value="ABC transporter"/>
    <property type="match status" value="1"/>
</dbReference>
<evidence type="ECO:0000313" key="12">
    <source>
        <dbReference type="EMBL" id="CAI5441828.1"/>
    </source>
</evidence>
<dbReference type="InterPro" id="IPR013525">
    <property type="entry name" value="ABC2_TM"/>
</dbReference>
<evidence type="ECO:0000256" key="9">
    <source>
        <dbReference type="SAM" id="MobiDB-lite"/>
    </source>
</evidence>
<dbReference type="GO" id="GO:0005886">
    <property type="term" value="C:plasma membrane"/>
    <property type="evidence" value="ECO:0007669"/>
    <property type="project" value="TreeGrafter"/>
</dbReference>
<evidence type="ECO:0000313" key="13">
    <source>
        <dbReference type="Proteomes" id="UP001152747"/>
    </source>
</evidence>
<name>A0A9P1IBJ7_9PELO</name>
<feature type="transmembrane region" description="Helical" evidence="10">
    <location>
        <begin position="586"/>
        <end position="606"/>
    </location>
</feature>
<dbReference type="OrthoDB" id="66620at2759"/>
<keyword evidence="13" id="KW-1185">Reference proteome</keyword>